<dbReference type="Proteomes" id="UP000249185">
    <property type="component" value="Unassembled WGS sequence"/>
</dbReference>
<dbReference type="Gene3D" id="3.40.50.880">
    <property type="match status" value="1"/>
</dbReference>
<reference evidence="1 2" key="1">
    <citation type="submission" date="2017-08" db="EMBL/GenBank/DDBJ databases">
        <title>Infants hospitalized years apart are colonized by the same room-sourced microbial strains.</title>
        <authorList>
            <person name="Brooks B."/>
            <person name="Olm M.R."/>
            <person name="Firek B.A."/>
            <person name="Baker R."/>
            <person name="Thomas B.C."/>
            <person name="Morowitz M.J."/>
            <person name="Banfield J.F."/>
        </authorList>
    </citation>
    <scope>NUCLEOTIDE SEQUENCE [LARGE SCALE GENOMIC DNA]</scope>
    <source>
        <strain evidence="1">S2_005_002_R2_34</strain>
    </source>
</reference>
<protein>
    <recommendedName>
        <fullName evidence="3">Gamma-glutamyl-gamma-aminobutyrate hydrolase family protein</fullName>
    </recommendedName>
</protein>
<sequence>MIQCNKAIRTMTSKKNVYIVGRDSPVGKMFFDRGYPIVFNQHEADIVVFIGGADINPALYNQKPNPAARVGFNMENDRRDLDAFKDTTTDQLLVGICRGGQFLNVMSGGSMYQHVTGHNAPHKVYDTLWDTELTVSSCHHQMMIPSRKAEVLAYAEDHGWDFFGETQKLPRPMIEPEVIWYEHTRALCFQGHPEWTPKECTDYFFNLVETFE</sequence>
<evidence type="ECO:0000313" key="2">
    <source>
        <dbReference type="Proteomes" id="UP000249185"/>
    </source>
</evidence>
<comment type="caution">
    <text evidence="1">The sequence shown here is derived from an EMBL/GenBank/DDBJ whole genome shotgun (WGS) entry which is preliminary data.</text>
</comment>
<dbReference type="InterPro" id="IPR011697">
    <property type="entry name" value="Peptidase_C26"/>
</dbReference>
<evidence type="ECO:0000313" key="1">
    <source>
        <dbReference type="EMBL" id="PZQ46776.1"/>
    </source>
</evidence>
<dbReference type="SUPFAM" id="SSF52317">
    <property type="entry name" value="Class I glutamine amidotransferase-like"/>
    <property type="match status" value="1"/>
</dbReference>
<evidence type="ECO:0008006" key="3">
    <source>
        <dbReference type="Google" id="ProtNLM"/>
    </source>
</evidence>
<proteinExistence type="predicted"/>
<gene>
    <name evidence="1" type="ORF">DI556_19355</name>
</gene>
<dbReference type="InterPro" id="IPR029062">
    <property type="entry name" value="Class_I_gatase-like"/>
</dbReference>
<accession>A0A2W5N080</accession>
<dbReference type="Pfam" id="PF07722">
    <property type="entry name" value="Peptidase_C26"/>
    <property type="match status" value="1"/>
</dbReference>
<organism evidence="1 2">
    <name type="scientific">Rhodovulum sulfidophilum</name>
    <name type="common">Rhodobacter sulfidophilus</name>
    <dbReference type="NCBI Taxonomy" id="35806"/>
    <lineage>
        <taxon>Bacteria</taxon>
        <taxon>Pseudomonadati</taxon>
        <taxon>Pseudomonadota</taxon>
        <taxon>Alphaproteobacteria</taxon>
        <taxon>Rhodobacterales</taxon>
        <taxon>Paracoccaceae</taxon>
        <taxon>Rhodovulum</taxon>
    </lineage>
</organism>
<dbReference type="AlphaFoldDB" id="A0A2W5N080"/>
<dbReference type="GO" id="GO:0016787">
    <property type="term" value="F:hydrolase activity"/>
    <property type="evidence" value="ECO:0007669"/>
    <property type="project" value="InterPro"/>
</dbReference>
<name>A0A2W5N080_RHOSU</name>
<dbReference type="EMBL" id="QFPW01000021">
    <property type="protein sequence ID" value="PZQ46776.1"/>
    <property type="molecule type" value="Genomic_DNA"/>
</dbReference>